<evidence type="ECO:0000313" key="8">
    <source>
        <dbReference type="EMBL" id="MBJ7596069.1"/>
    </source>
</evidence>
<comment type="function">
    <text evidence="6">Ligates lysine onto the cytidine present at position 34 of the AUA codon-specific tRNA(Ile) that contains the anticodon CAU, in an ATP-dependent manner. Cytidine is converted to lysidine, thus changing the amino acid specificity of the tRNA from methionine to isoleucine.</text>
</comment>
<accession>A0A2W5Z615</accession>
<dbReference type="GO" id="GO:0006400">
    <property type="term" value="P:tRNA modification"/>
    <property type="evidence" value="ECO:0007669"/>
    <property type="project" value="UniProtKB-UniRule"/>
</dbReference>
<comment type="domain">
    <text evidence="6">The N-terminal region contains the highly conserved SGGXDS motif, predicted to be a P-loop motif involved in ATP binding.</text>
</comment>
<dbReference type="PANTHER" id="PTHR43033">
    <property type="entry name" value="TRNA(ILE)-LYSIDINE SYNTHASE-RELATED"/>
    <property type="match status" value="1"/>
</dbReference>
<dbReference type="GO" id="GO:0005524">
    <property type="term" value="F:ATP binding"/>
    <property type="evidence" value="ECO:0007669"/>
    <property type="project" value="UniProtKB-UniRule"/>
</dbReference>
<accession>A0A934JZ92</accession>
<dbReference type="InterPro" id="IPR012094">
    <property type="entry name" value="tRNA_Ile_lys_synt"/>
</dbReference>
<comment type="catalytic activity">
    <reaction evidence="5 6">
        <text>cytidine(34) in tRNA(Ile2) + L-lysine + ATP = lysidine(34) in tRNA(Ile2) + AMP + diphosphate + H(+)</text>
        <dbReference type="Rhea" id="RHEA:43744"/>
        <dbReference type="Rhea" id="RHEA-COMP:10625"/>
        <dbReference type="Rhea" id="RHEA-COMP:10670"/>
        <dbReference type="ChEBI" id="CHEBI:15378"/>
        <dbReference type="ChEBI" id="CHEBI:30616"/>
        <dbReference type="ChEBI" id="CHEBI:32551"/>
        <dbReference type="ChEBI" id="CHEBI:33019"/>
        <dbReference type="ChEBI" id="CHEBI:82748"/>
        <dbReference type="ChEBI" id="CHEBI:83665"/>
        <dbReference type="ChEBI" id="CHEBI:456215"/>
        <dbReference type="EC" id="6.3.4.19"/>
    </reaction>
</comment>
<keyword evidence="4 6" id="KW-0067">ATP-binding</keyword>
<dbReference type="Proteomes" id="UP000248724">
    <property type="component" value="Unassembled WGS sequence"/>
</dbReference>
<comment type="similarity">
    <text evidence="6">Belongs to the tRNA(Ile)-lysidine synthase family.</text>
</comment>
<name>A0A2W5Z615_9BACT</name>
<dbReference type="RefSeq" id="WP_337313764.1">
    <property type="nucleotide sequence ID" value="NZ_JAEKNS010000146.1"/>
</dbReference>
<reference evidence="8 11" key="3">
    <citation type="submission" date="2020-10" db="EMBL/GenBank/DDBJ databases">
        <title>Ca. Dormibacterota MAGs.</title>
        <authorList>
            <person name="Montgomery K."/>
        </authorList>
    </citation>
    <scope>NUCLEOTIDE SEQUENCE [LARGE SCALE GENOMIC DNA]</scope>
    <source>
        <strain evidence="8">SC8812_S17_18</strain>
    </source>
</reference>
<keyword evidence="2 6" id="KW-0819">tRNA processing</keyword>
<dbReference type="AlphaFoldDB" id="A0A2W5Z615"/>
<dbReference type="NCBIfam" id="TIGR02432">
    <property type="entry name" value="lysidine_TilS_N"/>
    <property type="match status" value="1"/>
</dbReference>
<evidence type="ECO:0000256" key="3">
    <source>
        <dbReference type="ARBA" id="ARBA00022741"/>
    </source>
</evidence>
<reference evidence="9" key="2">
    <citation type="submission" date="2018-05" db="EMBL/GenBank/DDBJ databases">
        <authorList>
            <person name="Ferrari B."/>
        </authorList>
    </citation>
    <scope>NUCLEOTIDE SEQUENCE</scope>
    <source>
        <strain evidence="9">RRmetagenome_bin12</strain>
    </source>
</reference>
<dbReference type="EMBL" id="JAEKNS010000146">
    <property type="protein sequence ID" value="MBJ7596069.1"/>
    <property type="molecule type" value="Genomic_DNA"/>
</dbReference>
<protein>
    <recommendedName>
        <fullName evidence="6">tRNA(Ile)-lysidine synthase</fullName>
        <ecNumber evidence="6">6.3.4.19</ecNumber>
    </recommendedName>
    <alternativeName>
        <fullName evidence="6">tRNA(Ile)-2-lysyl-cytidine synthase</fullName>
    </alternativeName>
    <alternativeName>
        <fullName evidence="6">tRNA(Ile)-lysidine synthetase</fullName>
    </alternativeName>
</protein>
<keyword evidence="1 6" id="KW-0436">Ligase</keyword>
<dbReference type="Pfam" id="PF01171">
    <property type="entry name" value="ATP_bind_3"/>
    <property type="match status" value="1"/>
</dbReference>
<sequence length="244" mass="26226">MSVHGSTLEPRQRAAAVGRLRRAVAVAIDARGVLKAGETVVVACSGGRDSTALLDALSRLAPPRRLTLHVAHVDHRLRNDSGAEADVVEAAAAQRQLPFTALSVTVALRGSSLQDRARDARHAALAELADRIGATAIALAHTADDQAETVLMRALSGATPRALAAMGERNGRLARPLLRVWRADVDAYCAALALPTVDDPTNDDRRFLRARVRHELLPALEQVFPAARRRLCVLADHQRRLLNG</sequence>
<evidence type="ECO:0000256" key="2">
    <source>
        <dbReference type="ARBA" id="ARBA00022694"/>
    </source>
</evidence>
<comment type="subcellular location">
    <subcellularLocation>
        <location evidence="6">Cytoplasm</location>
    </subcellularLocation>
</comment>
<dbReference type="HAMAP" id="MF_01161">
    <property type="entry name" value="tRNA_Ile_lys_synt"/>
    <property type="match status" value="1"/>
</dbReference>
<comment type="caution">
    <text evidence="9">The sequence shown here is derived from an EMBL/GenBank/DDBJ whole genome shotgun (WGS) entry which is preliminary data.</text>
</comment>
<evidence type="ECO:0000256" key="5">
    <source>
        <dbReference type="ARBA" id="ARBA00048539"/>
    </source>
</evidence>
<dbReference type="Gene3D" id="3.40.50.620">
    <property type="entry name" value="HUPs"/>
    <property type="match status" value="1"/>
</dbReference>
<keyword evidence="6" id="KW-0963">Cytoplasm</keyword>
<dbReference type="PANTHER" id="PTHR43033:SF1">
    <property type="entry name" value="TRNA(ILE)-LYSIDINE SYNTHASE-RELATED"/>
    <property type="match status" value="1"/>
</dbReference>
<feature type="domain" description="tRNA(Ile)-lysidine/2-thiocytidine synthase N-terminal" evidence="7">
    <location>
        <begin position="40"/>
        <end position="215"/>
    </location>
</feature>
<dbReference type="EMBL" id="QHBU01000263">
    <property type="protein sequence ID" value="PZR78305.1"/>
    <property type="molecule type" value="Genomic_DNA"/>
</dbReference>
<dbReference type="Proteomes" id="UP000606991">
    <property type="component" value="Unassembled WGS sequence"/>
</dbReference>
<evidence type="ECO:0000256" key="6">
    <source>
        <dbReference type="HAMAP-Rule" id="MF_01161"/>
    </source>
</evidence>
<dbReference type="EC" id="6.3.4.19" evidence="6"/>
<dbReference type="CDD" id="cd01992">
    <property type="entry name" value="TilS_N"/>
    <property type="match status" value="1"/>
</dbReference>
<evidence type="ECO:0000313" key="11">
    <source>
        <dbReference type="Proteomes" id="UP000606991"/>
    </source>
</evidence>
<feature type="binding site" evidence="6">
    <location>
        <begin position="45"/>
        <end position="50"/>
    </location>
    <ligand>
        <name>ATP</name>
        <dbReference type="ChEBI" id="CHEBI:30616"/>
    </ligand>
</feature>
<dbReference type="InterPro" id="IPR012795">
    <property type="entry name" value="tRNA_Ile_lys_synt_N"/>
</dbReference>
<dbReference type="InterPro" id="IPR014729">
    <property type="entry name" value="Rossmann-like_a/b/a_fold"/>
</dbReference>
<dbReference type="SUPFAM" id="SSF52402">
    <property type="entry name" value="Adenine nucleotide alpha hydrolases-like"/>
    <property type="match status" value="1"/>
</dbReference>
<organism evidence="9 10">
    <name type="scientific">Candidatus Aeolococcus gillhamiae</name>
    <dbReference type="NCBI Taxonomy" id="3127015"/>
    <lineage>
        <taxon>Bacteria</taxon>
        <taxon>Bacillati</taxon>
        <taxon>Candidatus Dormiibacterota</taxon>
        <taxon>Candidatus Dormibacteria</taxon>
        <taxon>Candidatus Aeolococcales</taxon>
        <taxon>Candidatus Aeolococcaceae</taxon>
        <taxon>Candidatus Aeolococcus</taxon>
    </lineage>
</organism>
<evidence type="ECO:0000259" key="7">
    <source>
        <dbReference type="Pfam" id="PF01171"/>
    </source>
</evidence>
<dbReference type="GO" id="GO:0032267">
    <property type="term" value="F:tRNA(Ile)-lysidine synthase activity"/>
    <property type="evidence" value="ECO:0007669"/>
    <property type="project" value="UniProtKB-EC"/>
</dbReference>
<evidence type="ECO:0000313" key="9">
    <source>
        <dbReference type="EMBL" id="PZR78305.1"/>
    </source>
</evidence>
<gene>
    <name evidence="6 9" type="primary">tilS</name>
    <name evidence="9" type="ORF">DLM65_13290</name>
    <name evidence="8" type="ORF">JF886_14665</name>
</gene>
<dbReference type="InterPro" id="IPR011063">
    <property type="entry name" value="TilS/TtcA_N"/>
</dbReference>
<keyword evidence="3 6" id="KW-0547">Nucleotide-binding</keyword>
<dbReference type="GO" id="GO:0005737">
    <property type="term" value="C:cytoplasm"/>
    <property type="evidence" value="ECO:0007669"/>
    <property type="project" value="UniProtKB-SubCell"/>
</dbReference>
<evidence type="ECO:0000256" key="4">
    <source>
        <dbReference type="ARBA" id="ARBA00022840"/>
    </source>
</evidence>
<evidence type="ECO:0000256" key="1">
    <source>
        <dbReference type="ARBA" id="ARBA00022598"/>
    </source>
</evidence>
<reference evidence="9 10" key="1">
    <citation type="journal article" date="2017" name="Nature">
        <title>Atmospheric trace gases support primary production in Antarctic desert surface soil.</title>
        <authorList>
            <person name="Ji M."/>
            <person name="Greening C."/>
            <person name="Vanwonterghem I."/>
            <person name="Carere C.R."/>
            <person name="Bay S.K."/>
            <person name="Steen J.A."/>
            <person name="Montgomery K."/>
            <person name="Lines T."/>
            <person name="Beardall J."/>
            <person name="van Dorst J."/>
            <person name="Snape I."/>
            <person name="Stott M.B."/>
            <person name="Hugenholtz P."/>
            <person name="Ferrari B.C."/>
        </authorList>
    </citation>
    <scope>NUCLEOTIDE SEQUENCE [LARGE SCALE GENOMIC DNA]</scope>
    <source>
        <strain evidence="9">RRmetagenome_bin12</strain>
    </source>
</reference>
<evidence type="ECO:0000313" key="10">
    <source>
        <dbReference type="Proteomes" id="UP000248724"/>
    </source>
</evidence>
<proteinExistence type="inferred from homology"/>